<dbReference type="Proteomes" id="UP000325292">
    <property type="component" value="Chromosome"/>
</dbReference>
<sequence>MFGVTIRGLVVSVQNRWAQAIRLQWPRTFGNVLEGAASAQKFPLPHVTKQEAWHDSRKDGRW</sequence>
<evidence type="ECO:0000313" key="1">
    <source>
        <dbReference type="EMBL" id="AUW92771.1"/>
    </source>
</evidence>
<gene>
    <name evidence="1" type="ORF">BXT84_01375</name>
</gene>
<protein>
    <submittedName>
        <fullName evidence="1">Uncharacterized protein</fullName>
    </submittedName>
</protein>
<keyword evidence="2" id="KW-1185">Reference proteome</keyword>
<proteinExistence type="predicted"/>
<accession>A0ABM6RN71</accession>
<organism evidence="1 2">
    <name type="scientific">Sulfobacillus thermotolerans</name>
    <dbReference type="NCBI Taxonomy" id="338644"/>
    <lineage>
        <taxon>Bacteria</taxon>
        <taxon>Bacillati</taxon>
        <taxon>Bacillota</taxon>
        <taxon>Clostridia</taxon>
        <taxon>Eubacteriales</taxon>
        <taxon>Clostridiales Family XVII. Incertae Sedis</taxon>
        <taxon>Sulfobacillus</taxon>
    </lineage>
</organism>
<name>A0ABM6RN71_9FIRM</name>
<dbReference type="EMBL" id="CP019454">
    <property type="protein sequence ID" value="AUW92771.1"/>
    <property type="molecule type" value="Genomic_DNA"/>
</dbReference>
<evidence type="ECO:0000313" key="2">
    <source>
        <dbReference type="Proteomes" id="UP000325292"/>
    </source>
</evidence>
<reference evidence="1 2" key="1">
    <citation type="journal article" date="2019" name="Sci. Rep.">
        <title>Sulfobacillus thermotolerans: new insights into resistance and metabolic capacities of acidophilic chemolithotrophs.</title>
        <authorList>
            <person name="Panyushkina A.E."/>
            <person name="Babenko V.V."/>
            <person name="Nikitina A.S."/>
            <person name="Selezneva O.V."/>
            <person name="Tsaplina I.A."/>
            <person name="Letarova M.A."/>
            <person name="Kostryukova E.S."/>
            <person name="Letarov A.V."/>
        </authorList>
    </citation>
    <scope>NUCLEOTIDE SEQUENCE [LARGE SCALE GENOMIC DNA]</scope>
    <source>
        <strain evidence="1 2">Kr1</strain>
    </source>
</reference>